<dbReference type="GO" id="GO:0009264">
    <property type="term" value="P:deoxyribonucleotide catabolic process"/>
    <property type="evidence" value="ECO:0007669"/>
    <property type="project" value="UniProtKB-UniRule"/>
</dbReference>
<organism evidence="8 9">
    <name type="scientific">Aquicella lusitana</name>
    <dbReference type="NCBI Taxonomy" id="254246"/>
    <lineage>
        <taxon>Bacteria</taxon>
        <taxon>Pseudomonadati</taxon>
        <taxon>Pseudomonadota</taxon>
        <taxon>Gammaproteobacteria</taxon>
        <taxon>Legionellales</taxon>
        <taxon>Coxiellaceae</taxon>
        <taxon>Aquicella</taxon>
    </lineage>
</organism>
<gene>
    <name evidence="8" type="ORF">C8D86_1158</name>
</gene>
<evidence type="ECO:0000256" key="2">
    <source>
        <dbReference type="ARBA" id="ARBA00009473"/>
    </source>
</evidence>
<evidence type="ECO:0000313" key="8">
    <source>
        <dbReference type="EMBL" id="RDI42405.1"/>
    </source>
</evidence>
<evidence type="ECO:0000256" key="7">
    <source>
        <dbReference type="NCBIfam" id="TIGR00126"/>
    </source>
</evidence>
<name>A0A370GF10_9COXI</name>
<dbReference type="InterPro" id="IPR002915">
    <property type="entry name" value="DeoC/FbaB/LacD_aldolase"/>
</dbReference>
<dbReference type="EMBL" id="QQAX01000015">
    <property type="protein sequence ID" value="RDI42405.1"/>
    <property type="molecule type" value="Genomic_DNA"/>
</dbReference>
<dbReference type="SUPFAM" id="SSF51569">
    <property type="entry name" value="Aldolase"/>
    <property type="match status" value="1"/>
</dbReference>
<dbReference type="AlphaFoldDB" id="A0A370GF10"/>
<dbReference type="PANTHER" id="PTHR10889">
    <property type="entry name" value="DEOXYRIBOSE-PHOSPHATE ALDOLASE"/>
    <property type="match status" value="1"/>
</dbReference>
<proteinExistence type="inferred from homology"/>
<comment type="similarity">
    <text evidence="2">Belongs to the DeoC/FbaB aldolase family. DeoC type 2 subfamily.</text>
</comment>
<dbReference type="RefSeq" id="WP_114834674.1">
    <property type="nucleotide sequence ID" value="NZ_LR699114.1"/>
</dbReference>
<dbReference type="PANTHER" id="PTHR10889:SF3">
    <property type="entry name" value="DEOXYRIBOSE-PHOSPHATE ALDOLASE"/>
    <property type="match status" value="1"/>
</dbReference>
<reference evidence="8 9" key="1">
    <citation type="submission" date="2018-07" db="EMBL/GenBank/DDBJ databases">
        <title>Genomic Encyclopedia of Type Strains, Phase IV (KMG-IV): sequencing the most valuable type-strain genomes for metagenomic binning, comparative biology and taxonomic classification.</title>
        <authorList>
            <person name="Goeker M."/>
        </authorList>
    </citation>
    <scope>NUCLEOTIDE SEQUENCE [LARGE SCALE GENOMIC DNA]</scope>
    <source>
        <strain evidence="8 9">DSM 16500</strain>
    </source>
</reference>
<evidence type="ECO:0000256" key="6">
    <source>
        <dbReference type="ARBA" id="ARBA00048791"/>
    </source>
</evidence>
<accession>A0A370GF10</accession>
<keyword evidence="5" id="KW-0704">Schiff base</keyword>
<dbReference type="GO" id="GO:0005737">
    <property type="term" value="C:cytoplasm"/>
    <property type="evidence" value="ECO:0007669"/>
    <property type="project" value="InterPro"/>
</dbReference>
<dbReference type="CDD" id="cd00959">
    <property type="entry name" value="DeoC"/>
    <property type="match status" value="1"/>
</dbReference>
<dbReference type="NCBIfam" id="TIGR00126">
    <property type="entry name" value="deoC"/>
    <property type="match status" value="1"/>
</dbReference>
<evidence type="ECO:0000256" key="1">
    <source>
        <dbReference type="ARBA" id="ARBA00004816"/>
    </source>
</evidence>
<evidence type="ECO:0000313" key="9">
    <source>
        <dbReference type="Proteomes" id="UP000254720"/>
    </source>
</evidence>
<dbReference type="InterPro" id="IPR013785">
    <property type="entry name" value="Aldolase_TIM"/>
</dbReference>
<evidence type="ECO:0000256" key="3">
    <source>
        <dbReference type="ARBA" id="ARBA00012515"/>
    </source>
</evidence>
<dbReference type="GO" id="GO:0004139">
    <property type="term" value="F:deoxyribose-phosphate aldolase activity"/>
    <property type="evidence" value="ECO:0007669"/>
    <property type="project" value="UniProtKB-UniRule"/>
</dbReference>
<dbReference type="EC" id="4.1.2.4" evidence="3 7"/>
<dbReference type="PIRSF" id="PIRSF001357">
    <property type="entry name" value="DeoC"/>
    <property type="match status" value="1"/>
</dbReference>
<dbReference type="SMART" id="SM01133">
    <property type="entry name" value="DeoC"/>
    <property type="match status" value="1"/>
</dbReference>
<keyword evidence="4" id="KW-0456">Lyase</keyword>
<dbReference type="InterPro" id="IPR011343">
    <property type="entry name" value="DeoC"/>
</dbReference>
<keyword evidence="9" id="KW-1185">Reference proteome</keyword>
<comment type="caution">
    <text evidence="8">The sequence shown here is derived from an EMBL/GenBank/DDBJ whole genome shotgun (WGS) entry which is preliminary data.</text>
</comment>
<comment type="pathway">
    <text evidence="1">Carbohydrate degradation; 2-deoxy-D-ribose 1-phosphate degradation; D-glyceraldehyde 3-phosphate and acetaldehyde from 2-deoxy-alpha-D-ribose 1-phosphate: step 2/2.</text>
</comment>
<evidence type="ECO:0000256" key="5">
    <source>
        <dbReference type="ARBA" id="ARBA00023270"/>
    </source>
</evidence>
<comment type="catalytic activity">
    <reaction evidence="6">
        <text>2-deoxy-D-ribose 5-phosphate = D-glyceraldehyde 3-phosphate + acetaldehyde</text>
        <dbReference type="Rhea" id="RHEA:12821"/>
        <dbReference type="ChEBI" id="CHEBI:15343"/>
        <dbReference type="ChEBI" id="CHEBI:59776"/>
        <dbReference type="ChEBI" id="CHEBI:62877"/>
        <dbReference type="EC" id="4.1.2.4"/>
    </reaction>
</comment>
<dbReference type="GO" id="GO:0016052">
    <property type="term" value="P:carbohydrate catabolic process"/>
    <property type="evidence" value="ECO:0007669"/>
    <property type="project" value="TreeGrafter"/>
</dbReference>
<dbReference type="Gene3D" id="3.20.20.70">
    <property type="entry name" value="Aldolase class I"/>
    <property type="match status" value="1"/>
</dbReference>
<dbReference type="Pfam" id="PF01791">
    <property type="entry name" value="DeoC"/>
    <property type="match status" value="1"/>
</dbReference>
<dbReference type="OrthoDB" id="6579831at2"/>
<evidence type="ECO:0000256" key="4">
    <source>
        <dbReference type="ARBA" id="ARBA00023239"/>
    </source>
</evidence>
<protein>
    <recommendedName>
        <fullName evidence="3 7">Deoxyribose-phosphate aldolase</fullName>
        <ecNumber evidence="3 7">4.1.2.4</ecNumber>
    </recommendedName>
</protein>
<sequence>MQWAEAVRKQIDALKPIKVDTALQHRMLGLIDLTSLNETDTEANIAALCKKAQTPLGHVAAVCVGRPFVRQVAEVFAGSPVKTATVANFPKGDGSLETVLIEIGQAIQDGAQEVDVVFPYERYLAGERQYAHSFVAACKAACGNAVTLKVILETGVLSDLAIIADASLDVLTSGADFIKTSTGKIPEGATLEAAATMLLVVEHLNAHIKRPMGLKVAGGIRSMEQAAQYVELADQILGKNWISPDTFRIGSSKLVDEILHCI</sequence>
<dbReference type="Proteomes" id="UP000254720">
    <property type="component" value="Unassembled WGS sequence"/>
</dbReference>